<protein>
    <submittedName>
        <fullName evidence="2">Uncharacterized protein</fullName>
    </submittedName>
</protein>
<reference evidence="2 3" key="1">
    <citation type="submission" date="2014-11" db="EMBL/GenBank/DDBJ databases">
        <title>Complete genome sequence and analysis of Lactobacillus hokkaidonensis LOOC260T.</title>
        <authorList>
            <person name="Tanizawa Y."/>
            <person name="Tohno M."/>
            <person name="Kaminuma E."/>
            <person name="Nakamura Y."/>
            <person name="Arita M."/>
        </authorList>
    </citation>
    <scope>NUCLEOTIDE SEQUENCE [LARGE SCALE GENOMIC DNA]</scope>
    <source>
        <strain evidence="2 3">LOOC260</strain>
    </source>
</reference>
<keyword evidence="1" id="KW-1133">Transmembrane helix</keyword>
<keyword evidence="1" id="KW-0472">Membrane</keyword>
<evidence type="ECO:0000256" key="1">
    <source>
        <dbReference type="SAM" id="Phobius"/>
    </source>
</evidence>
<sequence>MNSLIGIMTNQDLVSKIMLGWLTIWSIKAVLIIGLLVIGYHVVKNKCPLH</sequence>
<dbReference type="EMBL" id="AP014680">
    <property type="protein sequence ID" value="BAP85810.1"/>
    <property type="molecule type" value="Genomic_DNA"/>
</dbReference>
<evidence type="ECO:0000313" key="3">
    <source>
        <dbReference type="Proteomes" id="UP000031620"/>
    </source>
</evidence>
<dbReference type="AlphaFoldDB" id="A0A0A1GUY4"/>
<gene>
    <name evidence="2" type="ORF">LOOC260_112720</name>
</gene>
<dbReference type="HOGENOM" id="CLU_3119119_0_0_9"/>
<dbReference type="Proteomes" id="UP000031620">
    <property type="component" value="Chromosome"/>
</dbReference>
<accession>A0A0A1GUY4</accession>
<dbReference type="KEGG" id="lho:LOOC260_112720"/>
<feature type="transmembrane region" description="Helical" evidence="1">
    <location>
        <begin position="20"/>
        <end position="43"/>
    </location>
</feature>
<organism evidence="2 3">
    <name type="scientific">Paucilactobacillus hokkaidonensis JCM 18461</name>
    <dbReference type="NCBI Taxonomy" id="1291742"/>
    <lineage>
        <taxon>Bacteria</taxon>
        <taxon>Bacillati</taxon>
        <taxon>Bacillota</taxon>
        <taxon>Bacilli</taxon>
        <taxon>Lactobacillales</taxon>
        <taxon>Lactobacillaceae</taxon>
        <taxon>Paucilactobacillus</taxon>
    </lineage>
</organism>
<evidence type="ECO:0000313" key="2">
    <source>
        <dbReference type="EMBL" id="BAP85810.1"/>
    </source>
</evidence>
<dbReference type="STRING" id="1291742.LOOC260_112720"/>
<name>A0A0A1GUY4_9LACO</name>
<proteinExistence type="predicted"/>
<keyword evidence="1" id="KW-0812">Transmembrane</keyword>